<keyword evidence="2" id="KW-1185">Reference proteome</keyword>
<dbReference type="HOGENOM" id="CLU_061833_0_0_1"/>
<proteinExistence type="predicted"/>
<dbReference type="OMA" id="EKWGVNN"/>
<dbReference type="AlphaFoldDB" id="F2Z6A5"/>
<name>F2Z6A5_KLULA</name>
<gene>
    <name evidence="1" type="ORF">KLLA0_C07557g</name>
</gene>
<dbReference type="Proteomes" id="UP000000598">
    <property type="component" value="Chromosome C"/>
</dbReference>
<evidence type="ECO:0000313" key="2">
    <source>
        <dbReference type="Proteomes" id="UP000000598"/>
    </source>
</evidence>
<reference evidence="1 2" key="1">
    <citation type="journal article" date="2004" name="Nature">
        <title>Genome evolution in yeasts.</title>
        <authorList>
            <consortium name="Genolevures"/>
            <person name="Dujon B."/>
            <person name="Sherman D."/>
            <person name="Fischer G."/>
            <person name="Durrens P."/>
            <person name="Casaregola S."/>
            <person name="Lafontaine I."/>
            <person name="de Montigny J."/>
            <person name="Marck C."/>
            <person name="Neuveglise C."/>
            <person name="Talla E."/>
            <person name="Goffard N."/>
            <person name="Frangeul L."/>
            <person name="Aigle M."/>
            <person name="Anthouard V."/>
            <person name="Babour A."/>
            <person name="Barbe V."/>
            <person name="Barnay S."/>
            <person name="Blanchin S."/>
            <person name="Beckerich J.M."/>
            <person name="Beyne E."/>
            <person name="Bleykasten C."/>
            <person name="Boisrame A."/>
            <person name="Boyer J."/>
            <person name="Cattolico L."/>
            <person name="Confanioleri F."/>
            <person name="de Daruvar A."/>
            <person name="Despons L."/>
            <person name="Fabre E."/>
            <person name="Fairhead C."/>
            <person name="Ferry-Dumazet H."/>
            <person name="Groppi A."/>
            <person name="Hantraye F."/>
            <person name="Hennequin C."/>
            <person name="Jauniaux N."/>
            <person name="Joyet P."/>
            <person name="Kachouri R."/>
            <person name="Kerrest A."/>
            <person name="Koszul R."/>
            <person name="Lemaire M."/>
            <person name="Lesur I."/>
            <person name="Ma L."/>
            <person name="Muller H."/>
            <person name="Nicaud J.M."/>
            <person name="Nikolski M."/>
            <person name="Oztas S."/>
            <person name="Ozier-Kalogeropoulos O."/>
            <person name="Pellenz S."/>
            <person name="Potier S."/>
            <person name="Richard G.F."/>
            <person name="Straub M.L."/>
            <person name="Suleau A."/>
            <person name="Swennene D."/>
            <person name="Tekaia F."/>
            <person name="Wesolowski-Louvel M."/>
            <person name="Westhof E."/>
            <person name="Wirth B."/>
            <person name="Zeniou-Meyer M."/>
            <person name="Zivanovic I."/>
            <person name="Bolotin-Fukuhara M."/>
            <person name="Thierry A."/>
            <person name="Bouchier C."/>
            <person name="Caudron B."/>
            <person name="Scarpelli C."/>
            <person name="Gaillardin C."/>
            <person name="Weissenbach J."/>
            <person name="Wincker P."/>
            <person name="Souciet J.L."/>
        </authorList>
    </citation>
    <scope>NUCLEOTIDE SEQUENCE [LARGE SCALE GENOMIC DNA]</scope>
    <source>
        <strain evidence="2">ATCC 8585 / CBS 2359 / DSM 70799 / NBRC 1267 / NRRL Y-1140 / WM37</strain>
    </source>
</reference>
<dbReference type="FunCoup" id="F2Z6A5">
    <property type="interactions" value="40"/>
</dbReference>
<dbReference type="STRING" id="284590.F2Z6A5"/>
<protein>
    <submittedName>
        <fullName evidence="1">KLLA0C07557p</fullName>
    </submittedName>
</protein>
<dbReference type="eggNOG" id="ENOG502S645">
    <property type="taxonomic scope" value="Eukaryota"/>
</dbReference>
<organism evidence="1 2">
    <name type="scientific">Kluyveromyces lactis (strain ATCC 8585 / CBS 2359 / DSM 70799 / NBRC 1267 / NRRL Y-1140 / WM37)</name>
    <name type="common">Yeast</name>
    <name type="synonym">Candida sphaerica</name>
    <dbReference type="NCBI Taxonomy" id="284590"/>
    <lineage>
        <taxon>Eukaryota</taxon>
        <taxon>Fungi</taxon>
        <taxon>Dikarya</taxon>
        <taxon>Ascomycota</taxon>
        <taxon>Saccharomycotina</taxon>
        <taxon>Saccharomycetes</taxon>
        <taxon>Saccharomycetales</taxon>
        <taxon>Saccharomycetaceae</taxon>
        <taxon>Kluyveromyces</taxon>
    </lineage>
</organism>
<dbReference type="InParanoid" id="F2Z6A5"/>
<dbReference type="KEGG" id="kla:KLLA0_C07557g"/>
<accession>F2Z6A5</accession>
<evidence type="ECO:0000313" key="1">
    <source>
        <dbReference type="EMBL" id="CAH01387.1"/>
    </source>
</evidence>
<sequence>MTVANRVGYIVKRGYSTQRTPIDISSNSAFKESLASNALLNRLYQLNQNGKIAIKVYSDKCPETNLNVSATLPVTHIPTTKITDAVKQDDSISNWRKPLVKWFRLGKFVLGMYKVGVKSTWSTYFDSKGFKYTVNELTKLIEFKEIESRVLKQNKFDEIDLTRKQYLQWLRRKEFWKIPRFLIAFIMFEEVTPLLCYIFPSLSPWNCLMPGLYRRISDSRSKKLVDNFEIEKSYISPYELDKTAVSQFLTKQNIMPSWRMGIYNITKEFKIPLLKVVETNQKIMIDDWLLLRELLRDSEEPTILSDRELVDAIARRQLYQKGEDLNKMVENIEQQKVLKLRLLLYLSFKFEGTVAADIFGGKLLAERWGVNNMAIFNFPGSNELLKAEHLKNIGL</sequence>
<dbReference type="EMBL" id="CR382123">
    <property type="protein sequence ID" value="CAH01387.1"/>
    <property type="molecule type" value="Genomic_DNA"/>
</dbReference>
<dbReference type="PaxDb" id="284590-F2Z6A5"/>